<dbReference type="EMBL" id="CAKOGL010000014">
    <property type="protein sequence ID" value="CAH2094832.1"/>
    <property type="molecule type" value="Genomic_DNA"/>
</dbReference>
<name>A0AAU9U9L9_EUPED</name>
<comment type="caution">
    <text evidence="2">The sequence shown here is derived from an EMBL/GenBank/DDBJ whole genome shotgun (WGS) entry which is preliminary data.</text>
</comment>
<reference evidence="2" key="1">
    <citation type="submission" date="2022-03" db="EMBL/GenBank/DDBJ databases">
        <authorList>
            <person name="Tunstrom K."/>
        </authorList>
    </citation>
    <scope>NUCLEOTIDE SEQUENCE</scope>
</reference>
<feature type="region of interest" description="Disordered" evidence="1">
    <location>
        <begin position="1"/>
        <end position="70"/>
    </location>
</feature>
<evidence type="ECO:0000313" key="2">
    <source>
        <dbReference type="EMBL" id="CAH2094832.1"/>
    </source>
</evidence>
<dbReference type="Proteomes" id="UP001153954">
    <property type="component" value="Unassembled WGS sequence"/>
</dbReference>
<gene>
    <name evidence="2" type="ORF">EEDITHA_LOCUS10362</name>
</gene>
<evidence type="ECO:0000313" key="3">
    <source>
        <dbReference type="Proteomes" id="UP001153954"/>
    </source>
</evidence>
<dbReference type="AlphaFoldDB" id="A0AAU9U9L9"/>
<feature type="compositionally biased region" description="Low complexity" evidence="1">
    <location>
        <begin position="38"/>
        <end position="52"/>
    </location>
</feature>
<sequence>MHSRRTSFGRCRSRNALWPSEARGAGGPARSAVWRTLARPARAGPPRGVAPDPAAPPNRARAHSRGRLAPLTPRRSLLVAHSSPCAPRSAPLLVAPPSLVDAPAAVISLQFTPISTEDACAEMTYEING</sequence>
<protein>
    <submittedName>
        <fullName evidence="2">Uncharacterized protein</fullName>
    </submittedName>
</protein>
<organism evidence="2 3">
    <name type="scientific">Euphydryas editha</name>
    <name type="common">Edith's checkerspot</name>
    <dbReference type="NCBI Taxonomy" id="104508"/>
    <lineage>
        <taxon>Eukaryota</taxon>
        <taxon>Metazoa</taxon>
        <taxon>Ecdysozoa</taxon>
        <taxon>Arthropoda</taxon>
        <taxon>Hexapoda</taxon>
        <taxon>Insecta</taxon>
        <taxon>Pterygota</taxon>
        <taxon>Neoptera</taxon>
        <taxon>Endopterygota</taxon>
        <taxon>Lepidoptera</taxon>
        <taxon>Glossata</taxon>
        <taxon>Ditrysia</taxon>
        <taxon>Papilionoidea</taxon>
        <taxon>Nymphalidae</taxon>
        <taxon>Nymphalinae</taxon>
        <taxon>Euphydryas</taxon>
    </lineage>
</organism>
<evidence type="ECO:0000256" key="1">
    <source>
        <dbReference type="SAM" id="MobiDB-lite"/>
    </source>
</evidence>
<proteinExistence type="predicted"/>
<feature type="compositionally biased region" description="Basic residues" evidence="1">
    <location>
        <begin position="1"/>
        <end position="13"/>
    </location>
</feature>
<keyword evidence="3" id="KW-1185">Reference proteome</keyword>
<accession>A0AAU9U9L9</accession>